<name>A0A2V3J553_9FLOR</name>
<dbReference type="Proteomes" id="UP000247409">
    <property type="component" value="Unassembled WGS sequence"/>
</dbReference>
<comment type="caution">
    <text evidence="1">The sequence shown here is derived from an EMBL/GenBank/DDBJ whole genome shotgun (WGS) entry which is preliminary data.</text>
</comment>
<dbReference type="AlphaFoldDB" id="A0A2V3J553"/>
<dbReference type="InterPro" id="IPR032675">
    <property type="entry name" value="LRR_dom_sf"/>
</dbReference>
<accession>A0A2V3J553</accession>
<keyword evidence="2" id="KW-1185">Reference proteome</keyword>
<dbReference type="EMBL" id="NBIV01000004">
    <property type="protein sequence ID" value="PXF49566.1"/>
    <property type="molecule type" value="Genomic_DNA"/>
</dbReference>
<reference evidence="1 2" key="1">
    <citation type="journal article" date="2018" name="Mol. Biol. Evol.">
        <title>Analysis of the draft genome of the red seaweed Gracilariopsis chorda provides insights into genome size evolution in Rhodophyta.</title>
        <authorList>
            <person name="Lee J."/>
            <person name="Yang E.C."/>
            <person name="Graf L."/>
            <person name="Yang J.H."/>
            <person name="Qiu H."/>
            <person name="Zel Zion U."/>
            <person name="Chan C.X."/>
            <person name="Stephens T.G."/>
            <person name="Weber A.P.M."/>
            <person name="Boo G.H."/>
            <person name="Boo S.M."/>
            <person name="Kim K.M."/>
            <person name="Shin Y."/>
            <person name="Jung M."/>
            <person name="Lee S.J."/>
            <person name="Yim H.S."/>
            <person name="Lee J.H."/>
            <person name="Bhattacharya D."/>
            <person name="Yoon H.S."/>
        </authorList>
    </citation>
    <scope>NUCLEOTIDE SEQUENCE [LARGE SCALE GENOMIC DNA]</scope>
    <source>
        <strain evidence="1 2">SKKU-2015</strain>
        <tissue evidence="1">Whole body</tissue>
    </source>
</reference>
<evidence type="ECO:0000313" key="2">
    <source>
        <dbReference type="Proteomes" id="UP000247409"/>
    </source>
</evidence>
<protein>
    <submittedName>
        <fullName evidence="1">Uncharacterized protein</fullName>
    </submittedName>
</protein>
<proteinExistence type="predicted"/>
<dbReference type="OrthoDB" id="13189at2759"/>
<dbReference type="Gene3D" id="3.80.10.10">
    <property type="entry name" value="Ribonuclease Inhibitor"/>
    <property type="match status" value="1"/>
</dbReference>
<gene>
    <name evidence="1" type="ORF">BWQ96_00636</name>
</gene>
<sequence length="459" mass="50817">MTPPPRLDTLPHSLLIRIAIHLSPHGCLTPHALSFAETSPRLRRAVLAAVNHSLDTPSSHGLSREAALLSSTIHTLRDLCAHSPDPAFYTLLAAPTLRHVRVFDDPAALTALTISACVESLELIIQRDASHPGILAALRALPLSTLTLYCHAPSLRTSLAASPLADPTSPNSIPALCPDLHTFAASCTRDRSHAVFWALLPHLGALRTVTLDHAPRRKALLMLRGLQDVRIRAGVTDAVFHAERLAPAVTELCTMDALDAGDIGIVRACTRLRRLEIGVKVGEECGLPALVEGLPELEALRLDWSRAVYGTGKRRRGKYAVVEDGVLRQVVRAAREVRKLGLVRVSMEWAEMEGLLEECGERLDELEISLKGQEEGMFERLERVLVGVGKWNRGVKRVKVSEAFGVEEVRRQMRPKGKKVKRKEQRELGERLRWRLCVLRRKTRLESSEDLERLIGVLL</sequence>
<organism evidence="1 2">
    <name type="scientific">Gracilariopsis chorda</name>
    <dbReference type="NCBI Taxonomy" id="448386"/>
    <lineage>
        <taxon>Eukaryota</taxon>
        <taxon>Rhodophyta</taxon>
        <taxon>Florideophyceae</taxon>
        <taxon>Rhodymeniophycidae</taxon>
        <taxon>Gracilariales</taxon>
        <taxon>Gracilariaceae</taxon>
        <taxon>Gracilariopsis</taxon>
    </lineage>
</organism>
<evidence type="ECO:0000313" key="1">
    <source>
        <dbReference type="EMBL" id="PXF49566.1"/>
    </source>
</evidence>